<sequence>APTRHEWTEEIASEEEGGTVDFRAMFTDGEKLMLLVVDSLYEEEINQFVGARLYEARIGEDGRISAEEMLEMDWDDMIESTDSGDEYSRDVRLAFSQDNVFYFLTYGDNGSKIVSYDLEDGSMLAESELENVEQISPYREKRILAVLRGYDEEKEVTIFTFAAYDADAEEEEELFKLEMDSGSLGNVVYDAEEDAIYYTTGGEIWKIVGNDPASAVAVNALPLESWSDNLAFLTEEKYFVAMDYQTVVQRSTDPNQRAQTRLVVQDNYMNAVKSAYFDFSNQHGEVEVLMTQNVEDILQAMLNRSDEVDIYSLYVGSSQYDAVFNRGYMADLSQSQALTDLAKSFYPFVQDALFKDGQLVAIPTDMSAYCRFYNTQAMEKLGLTSEDMPKTWPEYFAFLRDRLPALLEEHPDVVAFEMYSTQQTQKNELLYNMVSEYLLYISQPENTFAFDTPEFRAMLEGLESVDFAALGLAEDAEEWSWEDANEKLVLFPGYMSDLSPFWQNENTQPLLLGIGEGIKPMVQVQMGVLFVNPYSPDQDLAIQFLETVAKNLDDTFLVKIDPTKNDPIPNPSFDQSLEYFDTNIANLTEQLEQADEDDKAQYQEQLEQAKEDKAEFLKNGAWMATEESIADYREKTDWMVISRYAGMEGESSMEFYELLQKYSDGAISAEEFIQGVDQKLKMMVLEGT</sequence>
<evidence type="ECO:0000313" key="2">
    <source>
        <dbReference type="EMBL" id="HIU34228.1"/>
    </source>
</evidence>
<dbReference type="SUPFAM" id="SSF53850">
    <property type="entry name" value="Periplasmic binding protein-like II"/>
    <property type="match status" value="1"/>
</dbReference>
<dbReference type="Proteomes" id="UP000824072">
    <property type="component" value="Unassembled WGS sequence"/>
</dbReference>
<reference evidence="2" key="2">
    <citation type="journal article" date="2021" name="PeerJ">
        <title>Extensive microbial diversity within the chicken gut microbiome revealed by metagenomics and culture.</title>
        <authorList>
            <person name="Gilroy R."/>
            <person name="Ravi A."/>
            <person name="Getino M."/>
            <person name="Pursley I."/>
            <person name="Horton D.L."/>
            <person name="Alikhan N.F."/>
            <person name="Baker D."/>
            <person name="Gharbi K."/>
            <person name="Hall N."/>
            <person name="Watson M."/>
            <person name="Adriaenssens E.M."/>
            <person name="Foster-Nyarko E."/>
            <person name="Jarju S."/>
            <person name="Secka A."/>
            <person name="Antonio M."/>
            <person name="Oren A."/>
            <person name="Chaudhuri R.R."/>
            <person name="La Ragione R."/>
            <person name="Hildebrand F."/>
            <person name="Pallen M.J."/>
        </authorList>
    </citation>
    <scope>NUCLEOTIDE SEQUENCE</scope>
    <source>
        <strain evidence="2">ChiHcec3-11533</strain>
    </source>
</reference>
<dbReference type="Gene3D" id="3.40.190.10">
    <property type="entry name" value="Periplasmic binding protein-like II"/>
    <property type="match status" value="1"/>
</dbReference>
<organism evidence="2 3">
    <name type="scientific">Candidatus Pullichristensenella excrementigallinarum</name>
    <dbReference type="NCBI Taxonomy" id="2840907"/>
    <lineage>
        <taxon>Bacteria</taxon>
        <taxon>Bacillati</taxon>
        <taxon>Bacillota</taxon>
        <taxon>Clostridia</taxon>
        <taxon>Candidatus Pullichristensenella</taxon>
    </lineage>
</organism>
<name>A0A9D1LB95_9FIRM</name>
<evidence type="ECO:0000313" key="3">
    <source>
        <dbReference type="Proteomes" id="UP000824072"/>
    </source>
</evidence>
<reference evidence="2" key="1">
    <citation type="submission" date="2020-10" db="EMBL/GenBank/DDBJ databases">
        <authorList>
            <person name="Gilroy R."/>
        </authorList>
    </citation>
    <scope>NUCLEOTIDE SEQUENCE</scope>
    <source>
        <strain evidence="2">ChiHcec3-11533</strain>
    </source>
</reference>
<accession>A0A9D1LB95</accession>
<feature type="non-terminal residue" evidence="2">
    <location>
        <position position="1"/>
    </location>
</feature>
<proteinExistence type="predicted"/>
<protein>
    <submittedName>
        <fullName evidence="2">Carbohydrate ABC transporter substrate-binding protein</fullName>
    </submittedName>
</protein>
<evidence type="ECO:0000256" key="1">
    <source>
        <dbReference type="SAM" id="Coils"/>
    </source>
</evidence>
<keyword evidence="1" id="KW-0175">Coiled coil</keyword>
<feature type="coiled-coil region" evidence="1">
    <location>
        <begin position="577"/>
        <end position="619"/>
    </location>
</feature>
<dbReference type="AlphaFoldDB" id="A0A9D1LB95"/>
<dbReference type="EMBL" id="DVMU01000151">
    <property type="protein sequence ID" value="HIU34228.1"/>
    <property type="molecule type" value="Genomic_DNA"/>
</dbReference>
<comment type="caution">
    <text evidence="2">The sequence shown here is derived from an EMBL/GenBank/DDBJ whole genome shotgun (WGS) entry which is preliminary data.</text>
</comment>
<gene>
    <name evidence="2" type="ORF">IAB02_06660</name>
</gene>